<proteinExistence type="predicted"/>
<sequence length="56" mass="6165">MNQWKIGDVVQLKSGGPLMTVAEDGYSEGSVLCFWFVGLESVAEKVFRQETLIAAE</sequence>
<dbReference type="Pfam" id="PF09926">
    <property type="entry name" value="DUF2158"/>
    <property type="match status" value="1"/>
</dbReference>
<dbReference type="STRING" id="477184.KYC_12673"/>
<protein>
    <recommendedName>
        <fullName evidence="3">DUF2158 domain-containing protein</fullName>
    </recommendedName>
</protein>
<organism evidence="1 2">
    <name type="scientific">Achromobacter arsenitoxydans SY8</name>
    <dbReference type="NCBI Taxonomy" id="477184"/>
    <lineage>
        <taxon>Bacteria</taxon>
        <taxon>Pseudomonadati</taxon>
        <taxon>Pseudomonadota</taxon>
        <taxon>Betaproteobacteria</taxon>
        <taxon>Burkholderiales</taxon>
        <taxon>Alcaligenaceae</taxon>
        <taxon>Achromobacter</taxon>
    </lineage>
</organism>
<reference evidence="1 2" key="1">
    <citation type="journal article" date="2012" name="J. Bacteriol.">
        <title>Genome sequence of the highly efficient arsenite-oxidizing bacterium Achromobacter arsenitoxydans SY8.</title>
        <authorList>
            <person name="Li X."/>
            <person name="Hu Y."/>
            <person name="Gong J."/>
            <person name="Lin Y."/>
            <person name="Johnstone L."/>
            <person name="Rensing C."/>
            <person name="Wang G."/>
        </authorList>
    </citation>
    <scope>NUCLEOTIDE SEQUENCE [LARGE SCALE GENOMIC DNA]</scope>
    <source>
        <strain evidence="1 2">SY8</strain>
    </source>
</reference>
<dbReference type="InterPro" id="IPR019226">
    <property type="entry name" value="DUF2158"/>
</dbReference>
<evidence type="ECO:0000313" key="2">
    <source>
        <dbReference type="Proteomes" id="UP000003113"/>
    </source>
</evidence>
<dbReference type="EMBL" id="AGUF01000046">
    <property type="protein sequence ID" value="EHK65982.1"/>
    <property type="molecule type" value="Genomic_DNA"/>
</dbReference>
<evidence type="ECO:0000313" key="1">
    <source>
        <dbReference type="EMBL" id="EHK65982.1"/>
    </source>
</evidence>
<keyword evidence="2" id="KW-1185">Reference proteome</keyword>
<comment type="caution">
    <text evidence="1">The sequence shown here is derived from an EMBL/GenBank/DDBJ whole genome shotgun (WGS) entry which is preliminary data.</text>
</comment>
<gene>
    <name evidence="1" type="ORF">KYC_12673</name>
</gene>
<name>H0F6S4_9BURK</name>
<dbReference type="AlphaFoldDB" id="H0F6S4"/>
<dbReference type="Proteomes" id="UP000003113">
    <property type="component" value="Unassembled WGS sequence"/>
</dbReference>
<accession>H0F6S4</accession>
<evidence type="ECO:0008006" key="3">
    <source>
        <dbReference type="Google" id="ProtNLM"/>
    </source>
</evidence>
<dbReference type="RefSeq" id="WP_008162636.1">
    <property type="nucleotide sequence ID" value="NZ_AGUF01000046.1"/>
</dbReference>